<evidence type="ECO:0000256" key="19">
    <source>
        <dbReference type="PIRSR" id="PIRSR602169-1"/>
    </source>
</evidence>
<dbReference type="Gene3D" id="3.40.30.160">
    <property type="entry name" value="Collagenase ColT, N-terminal domain"/>
    <property type="match status" value="1"/>
</dbReference>
<dbReference type="GO" id="GO:0005576">
    <property type="term" value="C:extracellular region"/>
    <property type="evidence" value="ECO:0007669"/>
    <property type="project" value="UniProtKB-SubCell"/>
</dbReference>
<feature type="domain" description="Peptidase C-terminal archaeal/bacterial" evidence="22">
    <location>
        <begin position="911"/>
        <end position="976"/>
    </location>
</feature>
<accession>A0A0A0III3</accession>
<dbReference type="PANTHER" id="PTHR13062:SF9">
    <property type="entry name" value="MICROBIAL COLLAGENASE"/>
    <property type="match status" value="1"/>
</dbReference>
<sequence length="990" mass="114055">MIKQFLGGTIMKKNFLKVLCCLAITCITIVNASTVALAKDNANSNTKLERAVNSKYTLGQLSKLSYDNLVETLSNIRWNDITDFMQYNEGARKFYSDTNRVQALIDALIKKGREYTPNDDKGIPTLIEVLRGGYYLAFYNKELKQLDEIRYKEKCIPAILSIENNPNFSLGSYSQNEIIKTLGLLIGNTTSNNIVVNKLVTVLKKYNDNINESSRNNSAGQAIYNIINGVNYSIDSYLFKSKKDIKSTSWFGNIDGFITEVERLALLGNVNTQNDWIINNGIYYTGKLAKLHSNKKIPQGVIEKALRLYPYLGEQYFKAIESIKYDFSGTYLNGSKVNMKEIKEQGTKHYLTKTYTFDDGKMIIKTGDKVSEEKVKRLYWASKEVKAQFHRVIGNDEELEKGNADDVLNIVIYNNPQEYKLNSTLYGYSTDNGGIYIENVGTFFTYERTPRESIFSLEELFRHEFTHYLQGRYLVPGIWGQSDFYKGNNCRLTWFEEGSAEFFAGSTRENNILPRKSEVRGISNDVSKRFSLNKLLHSKYGSFDFYNYGFAFSDYMYNNNIDVLNNITNYVKNNDVKGYENYIETLSADNNMNNNYQNHMQKLMDNYDTLTTPLVSDDYIKEHLRKSAKDIYSDIEKVTGLKNIKTIEEKGQFFNTVTLKGTYIGDISKGKLEDWNNMNSKANEFLKTLDSYNWSGYKTLTCYFVNHRVNKLGQVEYDVVFHGILNDDVHEQVKKDTHTNNKDSKVEDNKGSIIDNKKESTKNHSFENAYGPLISDNKISGEFKDNDKDNDKDIYYFNVKTPGNVDISVENKDNIKIAWKVVSEEDKNKCIAYPITRGKFLNGKFNANKPGKYYVVVYRYSNENGKYNLNIKGNLEEIQTKEVEDNNSFEKANKVILNSNIIGETTKNDYADIYTFNVLDQKEVNIKLTKLNNAKLNWVVYNADNLKEYVSYAKEYEDTMINKFIAKPGKYYLYVYRVDENGGKYKVSIK</sequence>
<evidence type="ECO:0000256" key="13">
    <source>
        <dbReference type="ARBA" id="ARBA00022837"/>
    </source>
</evidence>
<dbReference type="GO" id="GO:0004222">
    <property type="term" value="F:metalloendopeptidase activity"/>
    <property type="evidence" value="ECO:0007669"/>
    <property type="project" value="UniProtKB-EC"/>
</dbReference>
<dbReference type="Pfam" id="PF04151">
    <property type="entry name" value="PPC"/>
    <property type="match status" value="2"/>
</dbReference>
<comment type="catalytic activity">
    <reaction evidence="1">
        <text>Digestion of native collagen in the triple helical region at Xaa-|-Gly bonds. With synthetic peptides, a preference is shown for Gly at P3 and P1', Pro and Ala at P2 and P2', and hydroxyproline, Ala or Arg at P3'.</text>
        <dbReference type="EC" id="3.4.24.3"/>
    </reaction>
</comment>
<evidence type="ECO:0000256" key="21">
    <source>
        <dbReference type="SAM" id="SignalP"/>
    </source>
</evidence>
<dbReference type="PRINTS" id="PR00931">
    <property type="entry name" value="MICOLLPTASE"/>
</dbReference>
<evidence type="ECO:0000259" key="22">
    <source>
        <dbReference type="Pfam" id="PF04151"/>
    </source>
</evidence>
<evidence type="ECO:0000256" key="10">
    <source>
        <dbReference type="ARBA" id="ARBA00022737"/>
    </source>
</evidence>
<comment type="caution">
    <text evidence="25">The sequence shown here is derived from an EMBL/GenBank/DDBJ whole genome shotgun (WGS) entry which is preliminary data.</text>
</comment>
<dbReference type="Pfam" id="PF08453">
    <property type="entry name" value="Peptidase_M9_N"/>
    <property type="match status" value="1"/>
</dbReference>
<dbReference type="GO" id="GO:0008270">
    <property type="term" value="F:zinc ion binding"/>
    <property type="evidence" value="ECO:0007669"/>
    <property type="project" value="InterPro"/>
</dbReference>
<keyword evidence="12" id="KW-0862">Zinc</keyword>
<feature type="domain" description="Peptidase M9 collagenase N-terminal" evidence="23">
    <location>
        <begin position="56"/>
        <end position="237"/>
    </location>
</feature>
<keyword evidence="10" id="KW-0677">Repeat</keyword>
<evidence type="ECO:0000313" key="26">
    <source>
        <dbReference type="Proteomes" id="UP000030014"/>
    </source>
</evidence>
<evidence type="ECO:0000256" key="8">
    <source>
        <dbReference type="ARBA" id="ARBA00022723"/>
    </source>
</evidence>
<dbReference type="FunFam" id="3.40.30.160:FF:000001">
    <property type="entry name" value="Microbial collagenase"/>
    <property type="match status" value="1"/>
</dbReference>
<dbReference type="InterPro" id="IPR041379">
    <property type="entry name" value="ColG_subdomain"/>
</dbReference>
<keyword evidence="13" id="KW-0106">Calcium</keyword>
<dbReference type="PANTHER" id="PTHR13062">
    <property type="entry name" value="COLLAGENASE"/>
    <property type="match status" value="1"/>
</dbReference>
<evidence type="ECO:0000256" key="3">
    <source>
        <dbReference type="ARBA" id="ARBA00001947"/>
    </source>
</evidence>
<dbReference type="InterPro" id="IPR013661">
    <property type="entry name" value="Peptidase_M9_N_dom"/>
</dbReference>
<feature type="domain" description="Peptidase C-terminal archaeal/bacterial" evidence="22">
    <location>
        <begin position="791"/>
        <end position="858"/>
    </location>
</feature>
<keyword evidence="7" id="KW-0645">Protease</keyword>
<evidence type="ECO:0000259" key="24">
    <source>
        <dbReference type="Pfam" id="PF18496"/>
    </source>
</evidence>
<dbReference type="InterPro" id="IPR002169">
    <property type="entry name" value="Peptidase_M9A/M9B"/>
</dbReference>
<keyword evidence="15" id="KW-0482">Metalloprotease</keyword>
<dbReference type="Gene3D" id="1.10.390.20">
    <property type="match status" value="1"/>
</dbReference>
<evidence type="ECO:0000256" key="16">
    <source>
        <dbReference type="ARBA" id="ARBA00023145"/>
    </source>
</evidence>
<keyword evidence="8" id="KW-0479">Metal-binding</keyword>
<gene>
    <name evidence="25" type="ORF">Z955_03545</name>
</gene>
<dbReference type="InterPro" id="IPR007280">
    <property type="entry name" value="Peptidase_C_arc/bac"/>
</dbReference>
<feature type="region of interest" description="Disordered" evidence="20">
    <location>
        <begin position="732"/>
        <end position="758"/>
    </location>
</feature>
<dbReference type="EMBL" id="JDRY01000021">
    <property type="protein sequence ID" value="KGN00424.1"/>
    <property type="molecule type" value="Genomic_DNA"/>
</dbReference>
<evidence type="ECO:0000256" key="11">
    <source>
        <dbReference type="ARBA" id="ARBA00022801"/>
    </source>
</evidence>
<evidence type="ECO:0000256" key="14">
    <source>
        <dbReference type="ARBA" id="ARBA00023026"/>
    </source>
</evidence>
<evidence type="ECO:0000256" key="6">
    <source>
        <dbReference type="ARBA" id="ARBA00022525"/>
    </source>
</evidence>
<dbReference type="Gene3D" id="3.30.980.50">
    <property type="match status" value="1"/>
</dbReference>
<dbReference type="SUPFAM" id="SSF89260">
    <property type="entry name" value="Collagen-binding domain"/>
    <property type="match status" value="2"/>
</dbReference>
<dbReference type="Pfam" id="PF01752">
    <property type="entry name" value="Peptidase_M9"/>
    <property type="match status" value="1"/>
</dbReference>
<evidence type="ECO:0000256" key="20">
    <source>
        <dbReference type="SAM" id="MobiDB-lite"/>
    </source>
</evidence>
<evidence type="ECO:0000256" key="18">
    <source>
        <dbReference type="ARBA" id="ARBA00034362"/>
    </source>
</evidence>
<feature type="domain" description="Collagenase ColG-like catalytic helper subdomain" evidence="24">
    <location>
        <begin position="613"/>
        <end position="728"/>
    </location>
</feature>
<keyword evidence="14" id="KW-0843">Virulence</keyword>
<evidence type="ECO:0000256" key="12">
    <source>
        <dbReference type="ARBA" id="ARBA00022833"/>
    </source>
</evidence>
<evidence type="ECO:0000256" key="15">
    <source>
        <dbReference type="ARBA" id="ARBA00023049"/>
    </source>
</evidence>
<keyword evidence="16" id="KW-0865">Zymogen</keyword>
<comment type="cofactor">
    <cofactor evidence="2">
        <name>Ca(2+)</name>
        <dbReference type="ChEBI" id="CHEBI:29108"/>
    </cofactor>
</comment>
<evidence type="ECO:0000313" key="25">
    <source>
        <dbReference type="EMBL" id="KGN00424.1"/>
    </source>
</evidence>
<protein>
    <recommendedName>
        <fullName evidence="5">microbial collagenase</fullName>
        <ecNumber evidence="5">3.4.24.3</ecNumber>
    </recommendedName>
    <alternativeName>
        <fullName evidence="18">Microbial collagenase</fullName>
    </alternativeName>
</protein>
<comment type="subcellular location">
    <subcellularLocation>
        <location evidence="4">Secreted</location>
    </subcellularLocation>
</comment>
<feature type="active site" evidence="19">
    <location>
        <position position="464"/>
    </location>
</feature>
<name>A0A0A0III3_CLOBO</name>
<keyword evidence="11" id="KW-0378">Hydrolase</keyword>
<evidence type="ECO:0000256" key="5">
    <source>
        <dbReference type="ARBA" id="ARBA00012653"/>
    </source>
</evidence>
<evidence type="ECO:0000256" key="17">
    <source>
        <dbReference type="ARBA" id="ARBA00034318"/>
    </source>
</evidence>
<dbReference type="AlphaFoldDB" id="A0A0A0III3"/>
<reference evidence="25 26" key="1">
    <citation type="submission" date="2014-01" db="EMBL/GenBank/DDBJ databases">
        <title>Plasmidome dynamics in the species complex Clostridium novyi sensu lato converts strains of independent lineages into distinctly different pathogens.</title>
        <authorList>
            <person name="Skarin H."/>
            <person name="Segerman B."/>
        </authorList>
    </citation>
    <scope>NUCLEOTIDE SEQUENCE [LARGE SCALE GENOMIC DNA]</scope>
    <source>
        <strain evidence="25 26">DC5</strain>
    </source>
</reference>
<evidence type="ECO:0000256" key="1">
    <source>
        <dbReference type="ARBA" id="ARBA00000424"/>
    </source>
</evidence>
<comment type="cofactor">
    <cofactor evidence="3">
        <name>Zn(2+)</name>
        <dbReference type="ChEBI" id="CHEBI:29105"/>
    </cofactor>
</comment>
<dbReference type="Gene3D" id="2.60.120.380">
    <property type="match status" value="2"/>
</dbReference>
<evidence type="ECO:0000259" key="23">
    <source>
        <dbReference type="Pfam" id="PF08453"/>
    </source>
</evidence>
<dbReference type="EC" id="3.4.24.3" evidence="5"/>
<dbReference type="GO" id="GO:0006508">
    <property type="term" value="P:proteolysis"/>
    <property type="evidence" value="ECO:0007669"/>
    <property type="project" value="UniProtKB-KW"/>
</dbReference>
<proteinExistence type="inferred from homology"/>
<organism evidence="25 26">
    <name type="scientific">Clostridium botulinum C/D str. DC5</name>
    <dbReference type="NCBI Taxonomy" id="1443128"/>
    <lineage>
        <taxon>Bacteria</taxon>
        <taxon>Bacillati</taxon>
        <taxon>Bacillota</taxon>
        <taxon>Clostridia</taxon>
        <taxon>Eubacteriales</taxon>
        <taxon>Clostridiaceae</taxon>
        <taxon>Clostridium</taxon>
    </lineage>
</organism>
<evidence type="ECO:0000256" key="7">
    <source>
        <dbReference type="ARBA" id="ARBA00022670"/>
    </source>
</evidence>
<comment type="similarity">
    <text evidence="17">Belongs to the peptidase M9B family. Collagenase subfamily.</text>
</comment>
<evidence type="ECO:0000256" key="4">
    <source>
        <dbReference type="ARBA" id="ARBA00004613"/>
    </source>
</evidence>
<feature type="chain" id="PRO_5039714243" description="microbial collagenase" evidence="21">
    <location>
        <begin position="33"/>
        <end position="990"/>
    </location>
</feature>
<evidence type="ECO:0000256" key="2">
    <source>
        <dbReference type="ARBA" id="ARBA00001913"/>
    </source>
</evidence>
<feature type="signal peptide" evidence="21">
    <location>
        <begin position="1"/>
        <end position="32"/>
    </location>
</feature>
<keyword evidence="6" id="KW-0964">Secreted</keyword>
<keyword evidence="9 21" id="KW-0732">Signal</keyword>
<dbReference type="Pfam" id="PF18496">
    <property type="entry name" value="ColG_sub"/>
    <property type="match status" value="1"/>
</dbReference>
<dbReference type="Proteomes" id="UP000030014">
    <property type="component" value="Unassembled WGS sequence"/>
</dbReference>
<evidence type="ECO:0000256" key="9">
    <source>
        <dbReference type="ARBA" id="ARBA00022729"/>
    </source>
</evidence>